<dbReference type="EMBL" id="CP021744">
    <property type="protein sequence ID" value="ARZ72613.1"/>
    <property type="molecule type" value="Genomic_DNA"/>
</dbReference>
<name>A0A1Z2LE85_9ACTN</name>
<proteinExistence type="predicted"/>
<organism evidence="1 2">
    <name type="scientific">Streptomyces albireticuli</name>
    <dbReference type="NCBI Taxonomy" id="1940"/>
    <lineage>
        <taxon>Bacteria</taxon>
        <taxon>Bacillati</taxon>
        <taxon>Actinomycetota</taxon>
        <taxon>Actinomycetes</taxon>
        <taxon>Kitasatosporales</taxon>
        <taxon>Streptomycetaceae</taxon>
        <taxon>Streptomyces</taxon>
    </lineage>
</organism>
<dbReference type="AlphaFoldDB" id="A0A1Z2LE85"/>
<accession>A0A1Z2LE85</accession>
<dbReference type="KEGG" id="salj:SMD11_7037"/>
<gene>
    <name evidence="1" type="ORF">SMD11_7037</name>
</gene>
<dbReference type="Proteomes" id="UP000195755">
    <property type="component" value="Chromosome"/>
</dbReference>
<reference evidence="1 2" key="1">
    <citation type="submission" date="2017-06" db="EMBL/GenBank/DDBJ databases">
        <title>Streptomyces albireticuli Genome sequencing and assembly.</title>
        <authorList>
            <person name="Wang Y."/>
            <person name="Du B."/>
            <person name="Ding Y."/>
            <person name="Liu H."/>
            <person name="Hou Q."/>
            <person name="Liu K."/>
            <person name="Yao L."/>
            <person name="Wang C."/>
        </authorList>
    </citation>
    <scope>NUCLEOTIDE SEQUENCE [LARGE SCALE GENOMIC DNA]</scope>
    <source>
        <strain evidence="1 2">MDJK11</strain>
    </source>
</reference>
<evidence type="ECO:0000313" key="1">
    <source>
        <dbReference type="EMBL" id="ARZ72613.1"/>
    </source>
</evidence>
<sequence>MEFRLSTTTFSADNLLNETVGAVRLITTLSSTGDQRSGIDDLDIHTKADLDGFIAGLHAYATALGQWRDRLPD</sequence>
<evidence type="ECO:0000313" key="2">
    <source>
        <dbReference type="Proteomes" id="UP000195755"/>
    </source>
</evidence>
<protein>
    <submittedName>
        <fullName evidence="1">Uncharacterized protein</fullName>
    </submittedName>
</protein>